<evidence type="ECO:0000313" key="3">
    <source>
        <dbReference type="Proteomes" id="UP001224845"/>
    </source>
</evidence>
<dbReference type="InterPro" id="IPR014757">
    <property type="entry name" value="Tscrpt_reg_IclR_C"/>
</dbReference>
<dbReference type="AlphaFoldDB" id="A0AAW8E6Y8"/>
<gene>
    <name evidence="2" type="ORF">J2W39_000209</name>
</gene>
<keyword evidence="2" id="KW-0238">DNA-binding</keyword>
<dbReference type="EMBL" id="JAUSRV010000001">
    <property type="protein sequence ID" value="MDP9968986.1"/>
    <property type="molecule type" value="Genomic_DNA"/>
</dbReference>
<evidence type="ECO:0000259" key="1">
    <source>
        <dbReference type="Pfam" id="PF01614"/>
    </source>
</evidence>
<evidence type="ECO:0000313" key="2">
    <source>
        <dbReference type="EMBL" id="MDP9968986.1"/>
    </source>
</evidence>
<accession>A0AAW8E6Y8</accession>
<comment type="caution">
    <text evidence="2">The sequence shown here is derived from an EMBL/GenBank/DDBJ whole genome shotgun (WGS) entry which is preliminary data.</text>
</comment>
<proteinExistence type="predicted"/>
<dbReference type="InterPro" id="IPR029016">
    <property type="entry name" value="GAF-like_dom_sf"/>
</dbReference>
<protein>
    <submittedName>
        <fullName evidence="2">DNA-binding IclR family transcriptional regulator</fullName>
    </submittedName>
</protein>
<sequence length="93" mass="10472">MKQQLEEVRQQGYAVARSEAFVYYVAIGVPLQMAIHSRPMGCLVISSTRQLLSPEDEPRVIASAKTAVALLMNSAPSLHVLKHWTPRTERRQQ</sequence>
<dbReference type="GO" id="GO:0003677">
    <property type="term" value="F:DNA binding"/>
    <property type="evidence" value="ECO:0007669"/>
    <property type="project" value="UniProtKB-KW"/>
</dbReference>
<reference evidence="2" key="1">
    <citation type="submission" date="2023-07" db="EMBL/GenBank/DDBJ databases">
        <title>Sorghum-associated microbial communities from plants grown in Nebraska, USA.</title>
        <authorList>
            <person name="Schachtman D."/>
        </authorList>
    </citation>
    <scope>NUCLEOTIDE SEQUENCE</scope>
    <source>
        <strain evidence="2">DS3315</strain>
    </source>
</reference>
<dbReference type="Pfam" id="PF01614">
    <property type="entry name" value="IclR_C"/>
    <property type="match status" value="1"/>
</dbReference>
<dbReference type="Proteomes" id="UP001224845">
    <property type="component" value="Unassembled WGS sequence"/>
</dbReference>
<feature type="domain" description="IclR-ED" evidence="1">
    <location>
        <begin position="1"/>
        <end position="67"/>
    </location>
</feature>
<organism evidence="2 3">
    <name type="scientific">Variovorax paradoxus</name>
    <dbReference type="NCBI Taxonomy" id="34073"/>
    <lineage>
        <taxon>Bacteria</taxon>
        <taxon>Pseudomonadati</taxon>
        <taxon>Pseudomonadota</taxon>
        <taxon>Betaproteobacteria</taxon>
        <taxon>Burkholderiales</taxon>
        <taxon>Comamonadaceae</taxon>
        <taxon>Variovorax</taxon>
    </lineage>
</organism>
<name>A0AAW8E6Y8_VARPD</name>
<dbReference type="Gene3D" id="3.30.450.40">
    <property type="match status" value="1"/>
</dbReference>
<dbReference type="RefSeq" id="WP_307591663.1">
    <property type="nucleotide sequence ID" value="NZ_JAUSRV010000001.1"/>
</dbReference>
<dbReference type="SUPFAM" id="SSF55781">
    <property type="entry name" value="GAF domain-like"/>
    <property type="match status" value="1"/>
</dbReference>